<dbReference type="EnsemblMetazoa" id="LLOJ002969-RA">
    <property type="protein sequence ID" value="LLOJ002969-PA"/>
    <property type="gene ID" value="LLOJ002969"/>
</dbReference>
<proteinExistence type="predicted"/>
<dbReference type="AlphaFoldDB" id="A0A1B0CF49"/>
<dbReference type="EMBL" id="GITU01009216">
    <property type="protein sequence ID" value="MBC1177919.1"/>
    <property type="molecule type" value="Transcribed_RNA"/>
</dbReference>
<evidence type="ECO:0000313" key="1">
    <source>
        <dbReference type="EMBL" id="MBC1177919.1"/>
    </source>
</evidence>
<reference evidence="1" key="2">
    <citation type="journal article" date="2020" name="BMC">
        <title>Leishmania infection induces a limited differential gene expression in the sand fly midgut.</title>
        <authorList>
            <person name="Coutinho-Abreu I.V."/>
            <person name="Serafim T.D."/>
            <person name="Meneses C."/>
            <person name="Kamhawi S."/>
            <person name="Oliveira F."/>
            <person name="Valenzuela J.G."/>
        </authorList>
    </citation>
    <scope>NUCLEOTIDE SEQUENCE</scope>
    <source>
        <strain evidence="1">Jacobina</strain>
        <tissue evidence="1">Midgut</tissue>
    </source>
</reference>
<accession>A0A1B0CF49</accession>
<dbReference type="VEuPathDB" id="VectorBase:LLONM1_008991"/>
<dbReference type="EMBL" id="AJWK01009701">
    <property type="status" value="NOT_ANNOTATED_CDS"/>
    <property type="molecule type" value="Genomic_DNA"/>
</dbReference>
<keyword evidence="3" id="KW-1185">Reference proteome</keyword>
<organism evidence="2 3">
    <name type="scientific">Lutzomyia longipalpis</name>
    <name type="common">Sand fly</name>
    <dbReference type="NCBI Taxonomy" id="7200"/>
    <lineage>
        <taxon>Eukaryota</taxon>
        <taxon>Metazoa</taxon>
        <taxon>Ecdysozoa</taxon>
        <taxon>Arthropoda</taxon>
        <taxon>Hexapoda</taxon>
        <taxon>Insecta</taxon>
        <taxon>Pterygota</taxon>
        <taxon>Neoptera</taxon>
        <taxon>Endopterygota</taxon>
        <taxon>Diptera</taxon>
        <taxon>Nematocera</taxon>
        <taxon>Psychodoidea</taxon>
        <taxon>Psychodidae</taxon>
        <taxon>Lutzomyia</taxon>
        <taxon>Lutzomyia</taxon>
    </lineage>
</organism>
<name>A0A1B0CF49_LUTLO</name>
<dbReference type="Proteomes" id="UP000092461">
    <property type="component" value="Unassembled WGS sequence"/>
</dbReference>
<evidence type="ECO:0000313" key="2">
    <source>
        <dbReference type="EnsemblMetazoa" id="LLOJ002969-PA"/>
    </source>
</evidence>
<protein>
    <submittedName>
        <fullName evidence="1">Putative transcription factor sox-4</fullName>
    </submittedName>
</protein>
<reference evidence="2" key="3">
    <citation type="submission" date="2020-05" db="UniProtKB">
        <authorList>
            <consortium name="EnsemblMetazoa"/>
        </authorList>
    </citation>
    <scope>IDENTIFICATION</scope>
    <source>
        <strain evidence="2">Jacobina</strain>
    </source>
</reference>
<reference evidence="3" key="1">
    <citation type="submission" date="2012-05" db="EMBL/GenBank/DDBJ databases">
        <title>Whole Genome Assembly of Lutzomyia longipalpis.</title>
        <authorList>
            <person name="Richards S."/>
            <person name="Qu C."/>
            <person name="Dillon R."/>
            <person name="Worley K."/>
            <person name="Scherer S."/>
            <person name="Batterton M."/>
            <person name="Taylor A."/>
            <person name="Hawes A."/>
            <person name="Hernandez B."/>
            <person name="Kovar C."/>
            <person name="Mandapat C."/>
            <person name="Pham C."/>
            <person name="Qu C."/>
            <person name="Jing C."/>
            <person name="Bess C."/>
            <person name="Bandaranaike D."/>
            <person name="Ngo D."/>
            <person name="Ongeri F."/>
            <person name="Arias F."/>
            <person name="Lara F."/>
            <person name="Weissenberger G."/>
            <person name="Kamau G."/>
            <person name="Han H."/>
            <person name="Shen H."/>
            <person name="Dinh H."/>
            <person name="Khalil I."/>
            <person name="Jones J."/>
            <person name="Shafer J."/>
            <person name="Jayaseelan J."/>
            <person name="Quiroz J."/>
            <person name="Blankenburg K."/>
            <person name="Nguyen L."/>
            <person name="Jackson L."/>
            <person name="Francisco L."/>
            <person name="Tang L.-Y."/>
            <person name="Pu L.-L."/>
            <person name="Perales L."/>
            <person name="Lorensuhewa L."/>
            <person name="Munidasa M."/>
            <person name="Coyle M."/>
            <person name="Taylor M."/>
            <person name="Puazo M."/>
            <person name="Firestine M."/>
            <person name="Scheel M."/>
            <person name="Javaid M."/>
            <person name="Wang M."/>
            <person name="Li M."/>
            <person name="Tabassum N."/>
            <person name="Saada N."/>
            <person name="Osuji N."/>
            <person name="Aqrawi P."/>
            <person name="Fu Q."/>
            <person name="Thornton R."/>
            <person name="Raj R."/>
            <person name="Goodspeed R."/>
            <person name="Mata R."/>
            <person name="Najjar R."/>
            <person name="Gubbala S."/>
            <person name="Lee S."/>
            <person name="Denson S."/>
            <person name="Patil S."/>
            <person name="Macmil S."/>
            <person name="Qi S."/>
            <person name="Matskevitch T."/>
            <person name="Palculict T."/>
            <person name="Mathew T."/>
            <person name="Vee V."/>
            <person name="Velamala V."/>
            <person name="Korchina V."/>
            <person name="Cai W."/>
            <person name="Liu W."/>
            <person name="Dai W."/>
            <person name="Zou X."/>
            <person name="Zhu Y."/>
            <person name="Zhang Y."/>
            <person name="Wu Y.-Q."/>
            <person name="Xin Y."/>
            <person name="Nazarath L."/>
            <person name="Kovar C."/>
            <person name="Han Y."/>
            <person name="Muzny D."/>
            <person name="Gibbs R."/>
        </authorList>
    </citation>
    <scope>NUCLEOTIDE SEQUENCE [LARGE SCALE GENOMIC DNA]</scope>
    <source>
        <strain evidence="3">Jacobina</strain>
    </source>
</reference>
<evidence type="ECO:0000313" key="3">
    <source>
        <dbReference type="Proteomes" id="UP000092461"/>
    </source>
</evidence>
<sequence length="83" mass="9107">MMPANQCKNCGGAKDYNNNHSPYTSAYGSVINSTSGKGAANIIVQPTTHVRAKIMWGTVGAIKELREKEQAEKNRATRAERRQ</sequence>
<dbReference type="VEuPathDB" id="VectorBase:LLOJ002969"/>